<evidence type="ECO:0000313" key="2">
    <source>
        <dbReference type="EMBL" id="BCS83125.1"/>
    </source>
</evidence>
<dbReference type="Proteomes" id="UP001321479">
    <property type="component" value="Segment"/>
</dbReference>
<dbReference type="RefSeq" id="YP_010841733.1">
    <property type="nucleotide sequence ID" value="NC_079139.1"/>
</dbReference>
<reference evidence="2 3" key="1">
    <citation type="submission" date="2021-02" db="EMBL/GenBank/DDBJ databases">
        <title>Cotonvirus japonicus, which uses Golgi apparatus of host cells for its virion factory, phylogenetically links tailed tupanvirus and icosahedral mimivirus.</title>
        <authorList>
            <person name="Takahashi H."/>
            <person name="Fukaya S."/>
            <person name="Song C."/>
            <person name="Murata K."/>
            <person name="Takemura M."/>
        </authorList>
    </citation>
    <scope>NUCLEOTIDE SEQUENCE [LARGE SCALE GENOMIC DNA]</scope>
</reference>
<dbReference type="Pfam" id="PF19172">
    <property type="entry name" value="DUF5854"/>
    <property type="match status" value="1"/>
</dbReference>
<accession>A0ABM7NSI1</accession>
<dbReference type="EMBL" id="AP024483">
    <property type="protein sequence ID" value="BCS83125.1"/>
    <property type="molecule type" value="Genomic_DNA"/>
</dbReference>
<sequence length="315" mass="37886">MDIQLSSRQKLFQLDVKRYSTQSKYDNIRQKISNYRVSEALLESKIKTLQKTIKDYDNNTNLHHKHEMYMNLYDNKIYVDPINRQMIQQEFGNVCEEYYRGFDMKKELEEIQSKLFTVIKMKNDISVYQECTNYKLELRKLSIEIVELEKIIEQEELEVSNSVIKQLGKLELFDEEYVRKCVEVLRVGNLWDDYLWDEFLWNKTPEAHEAIMSSYRSEPKLIFSKLICMTEREIVTKAHQMYNDFLVKKNGPYDFCHVGKNKPCKWDGVSRQCACSKKCFYWNDEHVDWIKDMTLKSVYPVGKLECTCDDWFTLW</sequence>
<name>A0ABM7NSI1_9VIRU</name>
<evidence type="ECO:0000313" key="3">
    <source>
        <dbReference type="Proteomes" id="UP001321479"/>
    </source>
</evidence>
<proteinExistence type="predicted"/>
<dbReference type="GeneID" id="80558330"/>
<protein>
    <submittedName>
        <fullName evidence="2">Uncharacterized protein</fullName>
    </submittedName>
</protein>
<feature type="coiled-coil region" evidence="1">
    <location>
        <begin position="131"/>
        <end position="158"/>
    </location>
</feature>
<keyword evidence="3" id="KW-1185">Reference proteome</keyword>
<dbReference type="InterPro" id="IPR043878">
    <property type="entry name" value="DUF5854"/>
</dbReference>
<keyword evidence="1" id="KW-0175">Coiled coil</keyword>
<evidence type="ECO:0000256" key="1">
    <source>
        <dbReference type="SAM" id="Coils"/>
    </source>
</evidence>
<organism evidence="2 3">
    <name type="scientific">Cotonvirus japonicus</name>
    <dbReference type="NCBI Taxonomy" id="2811091"/>
    <lineage>
        <taxon>Viruses</taxon>
        <taxon>Varidnaviria</taxon>
        <taxon>Bamfordvirae</taxon>
        <taxon>Nucleocytoviricota</taxon>
        <taxon>Megaviricetes</taxon>
        <taxon>Imitervirales</taxon>
        <taxon>Mimiviridae</taxon>
        <taxon>Megamimivirinae</taxon>
        <taxon>Cotonvirus</taxon>
        <taxon>Cotonvirus japonicum</taxon>
    </lineage>
</organism>